<protein>
    <submittedName>
        <fullName evidence="1">Uncharacterized protein</fullName>
    </submittedName>
</protein>
<proteinExistence type="predicted"/>
<dbReference type="EMBL" id="CP036425">
    <property type="protein sequence ID" value="QDU33783.1"/>
    <property type="molecule type" value="Genomic_DNA"/>
</dbReference>
<sequence>MSSRSYMNVWKQTCDAERHADKGEFEEAFDCLTLACEEHGGVKDGEHHDSRSHIFFSLNHVLLRRRNAKKASE</sequence>
<accession>A0A517YU73</accession>
<evidence type="ECO:0000313" key="1">
    <source>
        <dbReference type="EMBL" id="QDU33783.1"/>
    </source>
</evidence>
<dbReference type="KEGG" id="pcor:KS4_18400"/>
<organism evidence="1 2">
    <name type="scientific">Poriferisphaera corsica</name>
    <dbReference type="NCBI Taxonomy" id="2528020"/>
    <lineage>
        <taxon>Bacteria</taxon>
        <taxon>Pseudomonadati</taxon>
        <taxon>Planctomycetota</taxon>
        <taxon>Phycisphaerae</taxon>
        <taxon>Phycisphaerales</taxon>
        <taxon>Phycisphaeraceae</taxon>
        <taxon>Poriferisphaera</taxon>
    </lineage>
</organism>
<dbReference type="Proteomes" id="UP000317369">
    <property type="component" value="Chromosome"/>
</dbReference>
<evidence type="ECO:0000313" key="2">
    <source>
        <dbReference type="Proteomes" id="UP000317369"/>
    </source>
</evidence>
<name>A0A517YU73_9BACT</name>
<reference evidence="1 2" key="1">
    <citation type="submission" date="2019-02" db="EMBL/GenBank/DDBJ databases">
        <title>Deep-cultivation of Planctomycetes and their phenomic and genomic characterization uncovers novel biology.</title>
        <authorList>
            <person name="Wiegand S."/>
            <person name="Jogler M."/>
            <person name="Boedeker C."/>
            <person name="Pinto D."/>
            <person name="Vollmers J."/>
            <person name="Rivas-Marin E."/>
            <person name="Kohn T."/>
            <person name="Peeters S.H."/>
            <person name="Heuer A."/>
            <person name="Rast P."/>
            <person name="Oberbeckmann S."/>
            <person name="Bunk B."/>
            <person name="Jeske O."/>
            <person name="Meyerdierks A."/>
            <person name="Storesund J.E."/>
            <person name="Kallscheuer N."/>
            <person name="Luecker S."/>
            <person name="Lage O.M."/>
            <person name="Pohl T."/>
            <person name="Merkel B.J."/>
            <person name="Hornburger P."/>
            <person name="Mueller R.-W."/>
            <person name="Bruemmer F."/>
            <person name="Labrenz M."/>
            <person name="Spormann A.M."/>
            <person name="Op den Camp H."/>
            <person name="Overmann J."/>
            <person name="Amann R."/>
            <person name="Jetten M.S.M."/>
            <person name="Mascher T."/>
            <person name="Medema M.H."/>
            <person name="Devos D.P."/>
            <person name="Kaster A.-K."/>
            <person name="Ovreas L."/>
            <person name="Rohde M."/>
            <person name="Galperin M.Y."/>
            <person name="Jogler C."/>
        </authorList>
    </citation>
    <scope>NUCLEOTIDE SEQUENCE [LARGE SCALE GENOMIC DNA]</scope>
    <source>
        <strain evidence="1 2">KS4</strain>
    </source>
</reference>
<dbReference type="AlphaFoldDB" id="A0A517YU73"/>
<gene>
    <name evidence="1" type="ORF">KS4_18400</name>
</gene>
<keyword evidence="2" id="KW-1185">Reference proteome</keyword>